<dbReference type="SUPFAM" id="SSF56219">
    <property type="entry name" value="DNase I-like"/>
    <property type="match status" value="1"/>
</dbReference>
<dbReference type="GO" id="GO:0034485">
    <property type="term" value="F:phosphatidylinositol-3,4,5-trisphosphate 5-phosphatase activity"/>
    <property type="evidence" value="ECO:0007669"/>
    <property type="project" value="TreeGrafter"/>
</dbReference>
<comment type="similarity">
    <text evidence="1">Belongs to the inositol polyphosphate 5-phosphatase family.</text>
</comment>
<comment type="caution">
    <text evidence="4">The sequence shown here is derived from an EMBL/GenBank/DDBJ whole genome shotgun (WGS) entry which is preliminary data.</text>
</comment>
<evidence type="ECO:0000313" key="4">
    <source>
        <dbReference type="EMBL" id="KAF3966286.1"/>
    </source>
</evidence>
<dbReference type="GO" id="GO:0046856">
    <property type="term" value="P:phosphatidylinositol dephosphorylation"/>
    <property type="evidence" value="ECO:0007669"/>
    <property type="project" value="InterPro"/>
</dbReference>
<keyword evidence="5" id="KW-1185">Reference proteome</keyword>
<organism evidence="4 5">
    <name type="scientific">Castanea mollissima</name>
    <name type="common">Chinese chestnut</name>
    <dbReference type="NCBI Taxonomy" id="60419"/>
    <lineage>
        <taxon>Eukaryota</taxon>
        <taxon>Viridiplantae</taxon>
        <taxon>Streptophyta</taxon>
        <taxon>Embryophyta</taxon>
        <taxon>Tracheophyta</taxon>
        <taxon>Spermatophyta</taxon>
        <taxon>Magnoliopsida</taxon>
        <taxon>eudicotyledons</taxon>
        <taxon>Gunneridae</taxon>
        <taxon>Pentapetalae</taxon>
        <taxon>rosids</taxon>
        <taxon>fabids</taxon>
        <taxon>Fagales</taxon>
        <taxon>Fagaceae</taxon>
        <taxon>Castanea</taxon>
    </lineage>
</organism>
<dbReference type="InterPro" id="IPR036691">
    <property type="entry name" value="Endo/exonu/phosph_ase_sf"/>
</dbReference>
<dbReference type="Proteomes" id="UP000737018">
    <property type="component" value="Unassembled WGS sequence"/>
</dbReference>
<sequence>MTMKKQDEKKKSFMRNIFTRRERNGRETIKGSFDSPEAQSSPTLENLFFTSTGSPMTFHPDVQTFSVFVATWNVGGKSPPSDLNLAQILHTDQSDIYVLGFQEIVPLNAGNVLVVEDNEPAAKWLALINQSLNKPSDVAARGSKPTVSLCGSLFLSKPSPKKFDYSPLEEDDDASLNRDPELSIPSTTNQMKYSLIASKQMVGIFLTVWLRTELVHYVGHLRISCISRGIMGCLGNKGCISVSMTFHHTSFCFICSHLASG</sequence>
<dbReference type="Gene3D" id="3.60.10.10">
    <property type="entry name" value="Endonuclease/exonuclease/phosphatase"/>
    <property type="match status" value="1"/>
</dbReference>
<feature type="domain" description="Inositol polyphosphate-related phosphatase" evidence="3">
    <location>
        <begin position="188"/>
        <end position="261"/>
    </location>
</feature>
<dbReference type="AlphaFoldDB" id="A0A8J4RKI0"/>
<dbReference type="EMBL" id="JRKL02001062">
    <property type="protein sequence ID" value="KAF3966286.1"/>
    <property type="molecule type" value="Genomic_DNA"/>
</dbReference>
<dbReference type="GO" id="GO:0004439">
    <property type="term" value="F:phosphatidylinositol-4,5-bisphosphate 5-phosphatase activity"/>
    <property type="evidence" value="ECO:0007669"/>
    <property type="project" value="TreeGrafter"/>
</dbReference>
<reference evidence="4" key="1">
    <citation type="submission" date="2020-03" db="EMBL/GenBank/DDBJ databases">
        <title>Castanea mollissima Vanexum genome sequencing.</title>
        <authorList>
            <person name="Staton M."/>
        </authorList>
    </citation>
    <scope>NUCLEOTIDE SEQUENCE</scope>
    <source>
        <tissue evidence="4">Leaf</tissue>
    </source>
</reference>
<dbReference type="InterPro" id="IPR045849">
    <property type="entry name" value="IP5P_plant"/>
</dbReference>
<evidence type="ECO:0000256" key="2">
    <source>
        <dbReference type="ARBA" id="ARBA00022801"/>
    </source>
</evidence>
<gene>
    <name evidence="4" type="ORF">CMV_009602</name>
</gene>
<dbReference type="Pfam" id="PF22669">
    <property type="entry name" value="Exo_endo_phos2"/>
    <property type="match status" value="2"/>
</dbReference>
<protein>
    <recommendedName>
        <fullName evidence="3">Inositol polyphosphate-related phosphatase domain-containing protein</fullName>
    </recommendedName>
</protein>
<feature type="domain" description="Inositol polyphosphate-related phosphatase" evidence="3">
    <location>
        <begin position="71"/>
        <end position="155"/>
    </location>
</feature>
<dbReference type="GO" id="GO:0004445">
    <property type="term" value="F:inositol-polyphosphate 5-phosphatase activity"/>
    <property type="evidence" value="ECO:0007669"/>
    <property type="project" value="InterPro"/>
</dbReference>
<dbReference type="PANTHER" id="PTHR45666">
    <property type="entry name" value="TYPE IV INOSITOL POLYPHOSPHATE 5-PHOSPHATASE 9"/>
    <property type="match status" value="1"/>
</dbReference>
<dbReference type="InterPro" id="IPR000300">
    <property type="entry name" value="IPPc"/>
</dbReference>
<evidence type="ECO:0000313" key="5">
    <source>
        <dbReference type="Proteomes" id="UP000737018"/>
    </source>
</evidence>
<name>A0A8J4RKI0_9ROSI</name>
<keyword evidence="2" id="KW-0378">Hydrolase</keyword>
<evidence type="ECO:0000259" key="3">
    <source>
        <dbReference type="Pfam" id="PF22669"/>
    </source>
</evidence>
<proteinExistence type="inferred from homology"/>
<accession>A0A8J4RKI0</accession>
<dbReference type="OrthoDB" id="62798at2759"/>
<dbReference type="PANTHER" id="PTHR45666:SF20">
    <property type="entry name" value="TYPE I INOSITOL POLYPHOSPHATE 5-PHOSPHATASE 10"/>
    <property type="match status" value="1"/>
</dbReference>
<evidence type="ECO:0000256" key="1">
    <source>
        <dbReference type="ARBA" id="ARBA00010768"/>
    </source>
</evidence>